<reference evidence="3" key="1">
    <citation type="journal article" date="2019" name="Int. J. Syst. Evol. Microbiol.">
        <title>The Global Catalogue of Microorganisms (GCM) 10K type strain sequencing project: providing services to taxonomists for standard genome sequencing and annotation.</title>
        <authorList>
            <consortium name="The Broad Institute Genomics Platform"/>
            <consortium name="The Broad Institute Genome Sequencing Center for Infectious Disease"/>
            <person name="Wu L."/>
            <person name="Ma J."/>
        </authorList>
    </citation>
    <scope>NUCLEOTIDE SEQUENCE [LARGE SCALE GENOMIC DNA]</scope>
    <source>
        <strain evidence="3">KCTC 23299</strain>
    </source>
</reference>
<protein>
    <submittedName>
        <fullName evidence="2">DUF5004 domain-containing protein</fullName>
    </submittedName>
</protein>
<dbReference type="Proteomes" id="UP001597511">
    <property type="component" value="Unassembled WGS sequence"/>
</dbReference>
<name>A0ABW6A4Q9_9BACT</name>
<accession>A0ABW6A4Q9</accession>
<feature type="chain" id="PRO_5046913036" evidence="1">
    <location>
        <begin position="21"/>
        <end position="170"/>
    </location>
</feature>
<dbReference type="EMBL" id="JBHUOZ010000002">
    <property type="protein sequence ID" value="MFD2919737.1"/>
    <property type="molecule type" value="Genomic_DNA"/>
</dbReference>
<dbReference type="InterPro" id="IPR032168">
    <property type="entry name" value="DUF5004"/>
</dbReference>
<dbReference type="Pfam" id="PF16395">
    <property type="entry name" value="DUF5004"/>
    <property type="match status" value="1"/>
</dbReference>
<dbReference type="PROSITE" id="PS51257">
    <property type="entry name" value="PROKAR_LIPOPROTEIN"/>
    <property type="match status" value="1"/>
</dbReference>
<evidence type="ECO:0000313" key="3">
    <source>
        <dbReference type="Proteomes" id="UP001597511"/>
    </source>
</evidence>
<proteinExistence type="predicted"/>
<keyword evidence="3" id="KW-1185">Reference proteome</keyword>
<keyword evidence="1" id="KW-0732">Signal</keyword>
<evidence type="ECO:0000256" key="1">
    <source>
        <dbReference type="SAM" id="SignalP"/>
    </source>
</evidence>
<comment type="caution">
    <text evidence="2">The sequence shown here is derived from an EMBL/GenBank/DDBJ whole genome shotgun (WGS) entry which is preliminary data.</text>
</comment>
<sequence length="170" mass="18330">MKNISLKITILLLVMVSLVACQPDKIEAIGAPRDIPSSFVGSWKLTKALQVDEDVKRKGSSFIFNTIDLTTLFPYTDFTLTLNADNSGSPTTFTANAGGSPAIIGLTAGNWSVDDGKAPKTLIFKNGATTEQVTLGAYPIGGNNKLTFRIERKDAAGKVMISYTYEFTKQ</sequence>
<feature type="signal peptide" evidence="1">
    <location>
        <begin position="1"/>
        <end position="20"/>
    </location>
</feature>
<evidence type="ECO:0000313" key="2">
    <source>
        <dbReference type="EMBL" id="MFD2919737.1"/>
    </source>
</evidence>
<dbReference type="RefSeq" id="WP_386097265.1">
    <property type="nucleotide sequence ID" value="NZ_JBHUOZ010000002.1"/>
</dbReference>
<organism evidence="2 3">
    <name type="scientific">Terrimonas rubra</name>
    <dbReference type="NCBI Taxonomy" id="1035890"/>
    <lineage>
        <taxon>Bacteria</taxon>
        <taxon>Pseudomonadati</taxon>
        <taxon>Bacteroidota</taxon>
        <taxon>Chitinophagia</taxon>
        <taxon>Chitinophagales</taxon>
        <taxon>Chitinophagaceae</taxon>
        <taxon>Terrimonas</taxon>
    </lineage>
</organism>
<gene>
    <name evidence="2" type="ORF">ACFS6H_08475</name>
</gene>